<gene>
    <name evidence="3" type="ORF">GHO37_23610</name>
</gene>
<protein>
    <submittedName>
        <fullName evidence="3">Tyrosine-type recombinase/integrase</fullName>
    </submittedName>
</protein>
<dbReference type="SUPFAM" id="SSF56349">
    <property type="entry name" value="DNA breaking-rejoining enzymes"/>
    <property type="match status" value="1"/>
</dbReference>
<sequence>MVPYQYRSLVMNETQPDQFKRSTNVLATSVAFTSLIGVEDVVRDNLKISHNSLYSHNVWDKSKEYPDLDPSSVILRFSRLVFDDGTDITAPSKSHYLRPVKEYIYSMLFDPPSYPPKWSTICALFHKGVSKLVVWMDRNGFYKFSDLGPSDVATFLEEMASVPTPKGTSITNRTLRSRLIGLNWLYEQSPKLEDGLSCDPFIDYGSISQWSNKCSEVNVPRRENRTAEMPDSVAKELFNLALEDLTIADTLEKIAEARAVYKPIYKTSAYKKIALNPFPWDLFGLDSPFQVKELETRLIAASYIVIGMLTGMRWHEICAIKSERSNNWIERTIIHEGLERKFFFVKSSTKKLQNSPTAYTWQTVPIVRTALEAAEKGLARRRKTGTFLFPSGQNVGRRQSDTAIGDILRRFVKLHNVRYENSLWPLATHQFRKKFARIMTKKGLSIRALQDQLKHFDIEMTRGYGDMNLYLELQHEKFCVSSEQYEELLAHQSIVIGGGADEIRQYQKQFLGMTRDDRVAFLQELPKAALIEQMDDGLCMYRSAKALCGGDRAACRPADCNNSIIPAAGKRRTYAWRNHENHRLLEFFKGEPLKVAYLQSRLAELAKLLAQLDRAEKGLE</sequence>
<dbReference type="InterPro" id="IPR011010">
    <property type="entry name" value="DNA_brk_join_enz"/>
</dbReference>
<dbReference type="Proteomes" id="UP000447574">
    <property type="component" value="Unassembled WGS sequence"/>
</dbReference>
<dbReference type="GO" id="GO:0006310">
    <property type="term" value="P:DNA recombination"/>
    <property type="evidence" value="ECO:0007669"/>
    <property type="project" value="UniProtKB-KW"/>
</dbReference>
<evidence type="ECO:0000256" key="1">
    <source>
        <dbReference type="ARBA" id="ARBA00023172"/>
    </source>
</evidence>
<dbReference type="InterPro" id="IPR002104">
    <property type="entry name" value="Integrase_catalytic"/>
</dbReference>
<name>A0A7X1WYT7_9PSED</name>
<keyword evidence="1" id="KW-0233">DNA recombination</keyword>
<organism evidence="3 4">
    <name type="scientific">Pseudomonas helleri</name>
    <dbReference type="NCBI Taxonomy" id="1608996"/>
    <lineage>
        <taxon>Bacteria</taxon>
        <taxon>Pseudomonadati</taxon>
        <taxon>Pseudomonadota</taxon>
        <taxon>Gammaproteobacteria</taxon>
        <taxon>Pseudomonadales</taxon>
        <taxon>Pseudomonadaceae</taxon>
        <taxon>Pseudomonas</taxon>
    </lineage>
</organism>
<comment type="caution">
    <text evidence="3">The sequence shown here is derived from an EMBL/GenBank/DDBJ whole genome shotgun (WGS) entry which is preliminary data.</text>
</comment>
<proteinExistence type="predicted"/>
<evidence type="ECO:0000313" key="4">
    <source>
        <dbReference type="Proteomes" id="UP000447574"/>
    </source>
</evidence>
<dbReference type="AlphaFoldDB" id="A0A7X1WYT7"/>
<evidence type="ECO:0000313" key="3">
    <source>
        <dbReference type="EMBL" id="MQT77250.1"/>
    </source>
</evidence>
<dbReference type="Pfam" id="PF00589">
    <property type="entry name" value="Phage_integrase"/>
    <property type="match status" value="1"/>
</dbReference>
<dbReference type="InterPro" id="IPR013762">
    <property type="entry name" value="Integrase-like_cat_sf"/>
</dbReference>
<dbReference type="Gene3D" id="1.10.443.10">
    <property type="entry name" value="Intergrase catalytic core"/>
    <property type="match status" value="1"/>
</dbReference>
<feature type="domain" description="Tyr recombinase" evidence="2">
    <location>
        <begin position="275"/>
        <end position="478"/>
    </location>
</feature>
<dbReference type="GO" id="GO:0003677">
    <property type="term" value="F:DNA binding"/>
    <property type="evidence" value="ECO:0007669"/>
    <property type="project" value="InterPro"/>
</dbReference>
<reference evidence="3 4" key="1">
    <citation type="submission" date="2019-10" db="EMBL/GenBank/DDBJ databases">
        <title>Evaluation of single-gene subtyping targets for Pseudomonas.</title>
        <authorList>
            <person name="Reichler S.J."/>
            <person name="Orsi R.H."/>
            <person name="Wiedmann M."/>
            <person name="Martin N.H."/>
            <person name="Murphy S.I."/>
        </authorList>
    </citation>
    <scope>NUCLEOTIDE SEQUENCE [LARGE SCALE GENOMIC DNA]</scope>
    <source>
        <strain evidence="3 4">FSL R10-2932</strain>
    </source>
</reference>
<accession>A0A7X1WYT7</accession>
<dbReference type="GO" id="GO:0015074">
    <property type="term" value="P:DNA integration"/>
    <property type="evidence" value="ECO:0007669"/>
    <property type="project" value="InterPro"/>
</dbReference>
<dbReference type="PROSITE" id="PS51898">
    <property type="entry name" value="TYR_RECOMBINASE"/>
    <property type="match status" value="1"/>
</dbReference>
<dbReference type="EMBL" id="WIWF01000140">
    <property type="protein sequence ID" value="MQT77250.1"/>
    <property type="molecule type" value="Genomic_DNA"/>
</dbReference>
<evidence type="ECO:0000259" key="2">
    <source>
        <dbReference type="PROSITE" id="PS51898"/>
    </source>
</evidence>